<dbReference type="GO" id="GO:0003676">
    <property type="term" value="F:nucleic acid binding"/>
    <property type="evidence" value="ECO:0007669"/>
    <property type="project" value="InterPro"/>
</dbReference>
<evidence type="ECO:0000256" key="1">
    <source>
        <dbReference type="ARBA" id="ARBA00004123"/>
    </source>
</evidence>
<feature type="compositionally biased region" description="Basic and acidic residues" evidence="8">
    <location>
        <begin position="217"/>
        <end position="226"/>
    </location>
</feature>
<keyword evidence="4" id="KW-0862">Zinc</keyword>
<protein>
    <submittedName>
        <fullName evidence="9">Uncharacterized protein</fullName>
    </submittedName>
</protein>
<dbReference type="InterPro" id="IPR040050">
    <property type="entry name" value="ZNF830-like"/>
</dbReference>
<dbReference type="InParanoid" id="A0A165PZG4"/>
<feature type="region of interest" description="Disordered" evidence="8">
    <location>
        <begin position="59"/>
        <end position="149"/>
    </location>
</feature>
<gene>
    <name evidence="9" type="ORF">EXIGLDRAFT_759583</name>
</gene>
<reference evidence="9 10" key="1">
    <citation type="journal article" date="2016" name="Mol. Biol. Evol.">
        <title>Comparative Genomics of Early-Diverging Mushroom-Forming Fungi Provides Insights into the Origins of Lignocellulose Decay Capabilities.</title>
        <authorList>
            <person name="Nagy L.G."/>
            <person name="Riley R."/>
            <person name="Tritt A."/>
            <person name="Adam C."/>
            <person name="Daum C."/>
            <person name="Floudas D."/>
            <person name="Sun H."/>
            <person name="Yadav J.S."/>
            <person name="Pangilinan J."/>
            <person name="Larsson K.H."/>
            <person name="Matsuura K."/>
            <person name="Barry K."/>
            <person name="Labutti K."/>
            <person name="Kuo R."/>
            <person name="Ohm R.A."/>
            <person name="Bhattacharya S.S."/>
            <person name="Shirouzu T."/>
            <person name="Yoshinaga Y."/>
            <person name="Martin F.M."/>
            <person name="Grigoriev I.V."/>
            <person name="Hibbett D.S."/>
        </authorList>
    </citation>
    <scope>NUCLEOTIDE SEQUENCE [LARGE SCALE GENOMIC DNA]</scope>
    <source>
        <strain evidence="9 10">HHB12029</strain>
    </source>
</reference>
<feature type="region of interest" description="Disordered" evidence="8">
    <location>
        <begin position="180"/>
        <end position="226"/>
    </location>
</feature>
<evidence type="ECO:0000256" key="6">
    <source>
        <dbReference type="ARBA" id="ARBA00023242"/>
    </source>
</evidence>
<evidence type="ECO:0000313" key="9">
    <source>
        <dbReference type="EMBL" id="KZW02875.1"/>
    </source>
</evidence>
<dbReference type="GO" id="GO:0033260">
    <property type="term" value="P:nuclear DNA replication"/>
    <property type="evidence" value="ECO:0007669"/>
    <property type="project" value="TreeGrafter"/>
</dbReference>
<dbReference type="STRING" id="1314781.A0A165PZG4"/>
<dbReference type="OrthoDB" id="77607at2759"/>
<keyword evidence="10" id="KW-1185">Reference proteome</keyword>
<feature type="coiled-coil region" evidence="7">
    <location>
        <begin position="235"/>
        <end position="262"/>
    </location>
</feature>
<dbReference type="Gene3D" id="3.30.160.60">
    <property type="entry name" value="Classic Zinc Finger"/>
    <property type="match status" value="1"/>
</dbReference>
<comment type="subcellular location">
    <subcellularLocation>
        <location evidence="1">Nucleus</location>
    </subcellularLocation>
</comment>
<keyword evidence="6" id="KW-0539">Nucleus</keyword>
<dbReference type="GO" id="GO:0044773">
    <property type="term" value="P:mitotic DNA damage checkpoint signaling"/>
    <property type="evidence" value="ECO:0007669"/>
    <property type="project" value="TreeGrafter"/>
</dbReference>
<evidence type="ECO:0000256" key="4">
    <source>
        <dbReference type="ARBA" id="ARBA00022833"/>
    </source>
</evidence>
<dbReference type="PANTHER" id="PTHR13278">
    <property type="entry name" value="ZINC FINGER PROTEIN 830"/>
    <property type="match status" value="1"/>
</dbReference>
<evidence type="ECO:0000256" key="3">
    <source>
        <dbReference type="ARBA" id="ARBA00022771"/>
    </source>
</evidence>
<proteinExistence type="predicted"/>
<organism evidence="9 10">
    <name type="scientific">Exidia glandulosa HHB12029</name>
    <dbReference type="NCBI Taxonomy" id="1314781"/>
    <lineage>
        <taxon>Eukaryota</taxon>
        <taxon>Fungi</taxon>
        <taxon>Dikarya</taxon>
        <taxon>Basidiomycota</taxon>
        <taxon>Agaricomycotina</taxon>
        <taxon>Agaricomycetes</taxon>
        <taxon>Auriculariales</taxon>
        <taxon>Exidiaceae</taxon>
        <taxon>Exidia</taxon>
    </lineage>
</organism>
<keyword evidence="5 7" id="KW-0175">Coiled coil</keyword>
<dbReference type="GO" id="GO:0005681">
    <property type="term" value="C:spliceosomal complex"/>
    <property type="evidence" value="ECO:0007669"/>
    <property type="project" value="InterPro"/>
</dbReference>
<dbReference type="PANTHER" id="PTHR13278:SF0">
    <property type="entry name" value="ZINC FINGER PROTEIN 830"/>
    <property type="match status" value="1"/>
</dbReference>
<dbReference type="Proteomes" id="UP000077266">
    <property type="component" value="Unassembled WGS sequence"/>
</dbReference>
<evidence type="ECO:0000256" key="2">
    <source>
        <dbReference type="ARBA" id="ARBA00022723"/>
    </source>
</evidence>
<feature type="compositionally biased region" description="Basic and acidic residues" evidence="8">
    <location>
        <begin position="87"/>
        <end position="98"/>
    </location>
</feature>
<dbReference type="AlphaFoldDB" id="A0A165PZG4"/>
<dbReference type="EMBL" id="KV425886">
    <property type="protein sequence ID" value="KZW02875.1"/>
    <property type="molecule type" value="Genomic_DNA"/>
</dbReference>
<dbReference type="GO" id="GO:0033314">
    <property type="term" value="P:mitotic DNA replication checkpoint signaling"/>
    <property type="evidence" value="ECO:0007669"/>
    <property type="project" value="TreeGrafter"/>
</dbReference>
<dbReference type="SUPFAM" id="SSF57667">
    <property type="entry name" value="beta-beta-alpha zinc fingers"/>
    <property type="match status" value="1"/>
</dbReference>
<evidence type="ECO:0000256" key="5">
    <source>
        <dbReference type="ARBA" id="ARBA00023054"/>
    </source>
</evidence>
<evidence type="ECO:0000313" key="10">
    <source>
        <dbReference type="Proteomes" id="UP000077266"/>
    </source>
</evidence>
<feature type="compositionally biased region" description="Low complexity" evidence="8">
    <location>
        <begin position="129"/>
        <end position="142"/>
    </location>
</feature>
<feature type="compositionally biased region" description="Acidic residues" evidence="8">
    <location>
        <begin position="117"/>
        <end position="128"/>
    </location>
</feature>
<evidence type="ECO:0000256" key="8">
    <source>
        <dbReference type="SAM" id="MobiDB-lite"/>
    </source>
</evidence>
<keyword evidence="2" id="KW-0479">Metal-binding</keyword>
<evidence type="ECO:0000256" key="7">
    <source>
        <dbReference type="SAM" id="Coils"/>
    </source>
</evidence>
<sequence length="270" mass="29931">MDARSLLRAKREQAKIEHPYASYASGQLKCTICATPIKDGAAWDGHLGSKAHRKNIQRLKAEQEAATQAAQRPAKRQAQADSDEEETASKKRRVEEQPGARGFPANFFSDPSRALPADDDDEQDEEEAPATAPASAPAPASELDAEWEAFQKNVINADLAAESREESFARATVAAEPELLEELPQGFPAELAARRRAAQAQLDEPPPPAPVPEETEAEKKRRLEKEEKELIMDRILEEERLQEEADNKVTALKARLDLIKRQRAAKQKAK</sequence>
<dbReference type="GO" id="GO:0008270">
    <property type="term" value="F:zinc ion binding"/>
    <property type="evidence" value="ECO:0007669"/>
    <property type="project" value="UniProtKB-KW"/>
</dbReference>
<feature type="compositionally biased region" description="Low complexity" evidence="8">
    <location>
        <begin position="64"/>
        <end position="80"/>
    </location>
</feature>
<name>A0A165PZG4_EXIGL</name>
<dbReference type="InterPro" id="IPR036236">
    <property type="entry name" value="Znf_C2H2_sf"/>
</dbReference>
<keyword evidence="3" id="KW-0863">Zinc-finger</keyword>
<accession>A0A165PZG4</accession>